<dbReference type="CDD" id="cd07527">
    <property type="entry name" value="HAD_ScGPP-like"/>
    <property type="match status" value="1"/>
</dbReference>
<dbReference type="STRING" id="36022.A0A1V2L4L1"/>
<dbReference type="SFLD" id="SFLDS00003">
    <property type="entry name" value="Haloacid_Dehalogenase"/>
    <property type="match status" value="1"/>
</dbReference>
<dbReference type="Proteomes" id="UP000189513">
    <property type="component" value="Unassembled WGS sequence"/>
</dbReference>
<dbReference type="InterPro" id="IPR023198">
    <property type="entry name" value="PGP-like_dom2"/>
</dbReference>
<dbReference type="NCBIfam" id="TIGR01509">
    <property type="entry name" value="HAD-SF-IA-v3"/>
    <property type="match status" value="1"/>
</dbReference>
<dbReference type="GO" id="GO:0000121">
    <property type="term" value="F:sn-glycerol 1-phosphatase activity"/>
    <property type="evidence" value="ECO:0007669"/>
    <property type="project" value="TreeGrafter"/>
</dbReference>
<keyword evidence="1" id="KW-0378">Hydrolase</keyword>
<dbReference type="AlphaFoldDB" id="A0A1V2L4L1"/>
<sequence>MCAYSLISILSPLISIRITRPANPPLVLNVHAALFDVDGTIVDSSQPIFDFWKDFAKDKPDFDAQYIYDTCHGWRTFDVIAKYAPQFADPDYVNQLEGSVPDKFGSSAKEIPGAIDLVNTLLNMETGDDKQRIAVGTSGTYDMASKWFNILGLTRPEVFITAEDVTNGKPDPEPYLMGRNMLGYGDADKKVVVFEDAPAGVKAGHGAGCFVVGIASTFDADFVKECGADAVVKDLRSVKVTGYNPVDDTFQLHIDEYHHVSDRLLSICKQF</sequence>
<dbReference type="PANTHER" id="PTHR43481:SF4">
    <property type="entry name" value="GLYCEROL-1-PHOSPHATE PHOSPHOHYDROLASE 1-RELATED"/>
    <property type="match status" value="1"/>
</dbReference>
<evidence type="ECO:0000313" key="1">
    <source>
        <dbReference type="EMBL" id="ONH66847.1"/>
    </source>
</evidence>
<dbReference type="GO" id="GO:0006970">
    <property type="term" value="P:response to osmotic stress"/>
    <property type="evidence" value="ECO:0007669"/>
    <property type="project" value="TreeGrafter"/>
</dbReference>
<dbReference type="OMA" id="QVHTFDG"/>
<reference evidence="2" key="1">
    <citation type="journal article" date="2017" name="Genome Announc.">
        <title>Genome sequences of Cyberlindnera fabianii 65, Pichia kudriavzevii 129, and Saccharomyces cerevisiae 131 isolated from fermented masau fruits in Zimbabwe.</title>
        <authorList>
            <person name="van Rijswijck I.M.H."/>
            <person name="Derks M.F.L."/>
            <person name="Abee T."/>
            <person name="de Ridder D."/>
            <person name="Smid E.J."/>
        </authorList>
    </citation>
    <scope>NUCLEOTIDE SEQUENCE [LARGE SCALE GENOMIC DNA]</scope>
    <source>
        <strain evidence="2">65</strain>
    </source>
</reference>
<dbReference type="InterPro" id="IPR041492">
    <property type="entry name" value="HAD_2"/>
</dbReference>
<name>A0A1V2L4L1_CYBFA</name>
<dbReference type="PANTHER" id="PTHR43481">
    <property type="entry name" value="FRUCTOSE-1-PHOSPHATE PHOSPHATASE"/>
    <property type="match status" value="1"/>
</dbReference>
<dbReference type="InterPro" id="IPR051806">
    <property type="entry name" value="HAD-like_SPP"/>
</dbReference>
<dbReference type="Gene3D" id="3.40.50.1000">
    <property type="entry name" value="HAD superfamily/HAD-like"/>
    <property type="match status" value="1"/>
</dbReference>
<keyword evidence="2" id="KW-1185">Reference proteome</keyword>
<dbReference type="SUPFAM" id="SSF56784">
    <property type="entry name" value="HAD-like"/>
    <property type="match status" value="1"/>
</dbReference>
<evidence type="ECO:0000313" key="2">
    <source>
        <dbReference type="Proteomes" id="UP000189513"/>
    </source>
</evidence>
<dbReference type="GO" id="GO:0006114">
    <property type="term" value="P:glycerol biosynthetic process"/>
    <property type="evidence" value="ECO:0007669"/>
    <property type="project" value="TreeGrafter"/>
</dbReference>
<gene>
    <name evidence="1" type="ORF">BON22_3356</name>
</gene>
<dbReference type="EMBL" id="MPUK01000006">
    <property type="protein sequence ID" value="ONH66847.1"/>
    <property type="molecule type" value="Genomic_DNA"/>
</dbReference>
<proteinExistence type="predicted"/>
<dbReference type="SFLD" id="SFLDG01129">
    <property type="entry name" value="C1.5:_HAD__Beta-PGM__Phosphata"/>
    <property type="match status" value="1"/>
</dbReference>
<dbReference type="VEuPathDB" id="FungiDB:BON22_3356"/>
<dbReference type="Pfam" id="PF13419">
    <property type="entry name" value="HAD_2"/>
    <property type="match status" value="1"/>
</dbReference>
<dbReference type="InterPro" id="IPR023214">
    <property type="entry name" value="HAD_sf"/>
</dbReference>
<dbReference type="SFLD" id="SFLDG01135">
    <property type="entry name" value="C1.5.6:_HAD__Beta-PGM__Phospha"/>
    <property type="match status" value="1"/>
</dbReference>
<dbReference type="InterPro" id="IPR006439">
    <property type="entry name" value="HAD-SF_hydro_IA"/>
</dbReference>
<comment type="caution">
    <text evidence="1">The sequence shown here is derived from an EMBL/GenBank/DDBJ whole genome shotgun (WGS) entry which is preliminary data.</text>
</comment>
<dbReference type="Gene3D" id="1.10.150.240">
    <property type="entry name" value="Putative phosphatase, domain 2"/>
    <property type="match status" value="1"/>
</dbReference>
<protein>
    <submittedName>
        <fullName evidence="1">Glycerol-1-phosphate phosphohydrolase 1</fullName>
    </submittedName>
</protein>
<dbReference type="InterPro" id="IPR036412">
    <property type="entry name" value="HAD-like_sf"/>
</dbReference>
<accession>A0A1V2L4L1</accession>
<organism evidence="1 2">
    <name type="scientific">Cyberlindnera fabianii</name>
    <name type="common">Yeast</name>
    <name type="synonym">Hansenula fabianii</name>
    <dbReference type="NCBI Taxonomy" id="36022"/>
    <lineage>
        <taxon>Eukaryota</taxon>
        <taxon>Fungi</taxon>
        <taxon>Dikarya</taxon>
        <taxon>Ascomycota</taxon>
        <taxon>Saccharomycotina</taxon>
        <taxon>Saccharomycetes</taxon>
        <taxon>Phaffomycetales</taxon>
        <taxon>Phaffomycetaceae</taxon>
        <taxon>Cyberlindnera</taxon>
    </lineage>
</organism>